<dbReference type="AlphaFoldDB" id="A0A420VQV9"/>
<evidence type="ECO:0000313" key="2">
    <source>
        <dbReference type="Proteomes" id="UP000282423"/>
    </source>
</evidence>
<evidence type="ECO:0000313" key="1">
    <source>
        <dbReference type="EMBL" id="RKO68740.1"/>
    </source>
</evidence>
<name>A0A420VQV9_9SPHI</name>
<accession>A0A420VQV9</accession>
<dbReference type="Proteomes" id="UP000282423">
    <property type="component" value="Unassembled WGS sequence"/>
</dbReference>
<keyword evidence="2" id="KW-1185">Reference proteome</keyword>
<comment type="caution">
    <text evidence="1">The sequence shown here is derived from an EMBL/GenBank/DDBJ whole genome shotgun (WGS) entry which is preliminary data.</text>
</comment>
<gene>
    <name evidence="1" type="ORF">D7322_25430</name>
</gene>
<dbReference type="EMBL" id="RBWS01000026">
    <property type="protein sequence ID" value="RKO68740.1"/>
    <property type="molecule type" value="Genomic_DNA"/>
</dbReference>
<reference evidence="1 2" key="1">
    <citation type="submission" date="2018-10" db="EMBL/GenBank/DDBJ databases">
        <title>Sphingobacterium sp. M05W1-28.</title>
        <authorList>
            <person name="Cai H."/>
        </authorList>
    </citation>
    <scope>NUCLEOTIDE SEQUENCE [LARGE SCALE GENOMIC DNA]</scope>
    <source>
        <strain evidence="1 2">M05W1-28</strain>
    </source>
</reference>
<organism evidence="1 2">
    <name type="scientific">Sphingobacterium puteale</name>
    <dbReference type="NCBI Taxonomy" id="2420510"/>
    <lineage>
        <taxon>Bacteria</taxon>
        <taxon>Pseudomonadati</taxon>
        <taxon>Bacteroidota</taxon>
        <taxon>Sphingobacteriia</taxon>
        <taxon>Sphingobacteriales</taxon>
        <taxon>Sphingobacteriaceae</taxon>
        <taxon>Sphingobacterium</taxon>
    </lineage>
</organism>
<sequence>MVNKNKIISGHNLAYAVASAQTPQSYFFSVNMGTLQSTQLSKISGSWINVNRDATISTRYLKVESVSS</sequence>
<proteinExistence type="predicted"/>
<protein>
    <submittedName>
        <fullName evidence="1">Uncharacterized protein</fullName>
    </submittedName>
</protein>